<evidence type="ECO:0000313" key="1">
    <source>
        <dbReference type="EMBL" id="TFK76248.1"/>
    </source>
</evidence>
<name>A0ACD3BDZ3_9AGAR</name>
<accession>A0ACD3BDZ3</accession>
<organism evidence="1 2">
    <name type="scientific">Pluteus cervinus</name>
    <dbReference type="NCBI Taxonomy" id="181527"/>
    <lineage>
        <taxon>Eukaryota</taxon>
        <taxon>Fungi</taxon>
        <taxon>Dikarya</taxon>
        <taxon>Basidiomycota</taxon>
        <taxon>Agaricomycotina</taxon>
        <taxon>Agaricomycetes</taxon>
        <taxon>Agaricomycetidae</taxon>
        <taxon>Agaricales</taxon>
        <taxon>Pluteineae</taxon>
        <taxon>Pluteaceae</taxon>
        <taxon>Pluteus</taxon>
    </lineage>
</organism>
<dbReference type="Proteomes" id="UP000308600">
    <property type="component" value="Unassembled WGS sequence"/>
</dbReference>
<reference evidence="1 2" key="1">
    <citation type="journal article" date="2019" name="Nat. Ecol. Evol.">
        <title>Megaphylogeny resolves global patterns of mushroom evolution.</title>
        <authorList>
            <person name="Varga T."/>
            <person name="Krizsan K."/>
            <person name="Foldi C."/>
            <person name="Dima B."/>
            <person name="Sanchez-Garcia M."/>
            <person name="Sanchez-Ramirez S."/>
            <person name="Szollosi G.J."/>
            <person name="Szarkandi J.G."/>
            <person name="Papp V."/>
            <person name="Albert L."/>
            <person name="Andreopoulos W."/>
            <person name="Angelini C."/>
            <person name="Antonin V."/>
            <person name="Barry K.W."/>
            <person name="Bougher N.L."/>
            <person name="Buchanan P."/>
            <person name="Buyck B."/>
            <person name="Bense V."/>
            <person name="Catcheside P."/>
            <person name="Chovatia M."/>
            <person name="Cooper J."/>
            <person name="Damon W."/>
            <person name="Desjardin D."/>
            <person name="Finy P."/>
            <person name="Geml J."/>
            <person name="Haridas S."/>
            <person name="Hughes K."/>
            <person name="Justo A."/>
            <person name="Karasinski D."/>
            <person name="Kautmanova I."/>
            <person name="Kiss B."/>
            <person name="Kocsube S."/>
            <person name="Kotiranta H."/>
            <person name="LaButti K.M."/>
            <person name="Lechner B.E."/>
            <person name="Liimatainen K."/>
            <person name="Lipzen A."/>
            <person name="Lukacs Z."/>
            <person name="Mihaltcheva S."/>
            <person name="Morgado L.N."/>
            <person name="Niskanen T."/>
            <person name="Noordeloos M.E."/>
            <person name="Ohm R.A."/>
            <person name="Ortiz-Santana B."/>
            <person name="Ovrebo C."/>
            <person name="Racz N."/>
            <person name="Riley R."/>
            <person name="Savchenko A."/>
            <person name="Shiryaev A."/>
            <person name="Soop K."/>
            <person name="Spirin V."/>
            <person name="Szebenyi C."/>
            <person name="Tomsovsky M."/>
            <person name="Tulloss R.E."/>
            <person name="Uehling J."/>
            <person name="Grigoriev I.V."/>
            <person name="Vagvolgyi C."/>
            <person name="Papp T."/>
            <person name="Martin F.M."/>
            <person name="Miettinen O."/>
            <person name="Hibbett D.S."/>
            <person name="Nagy L.G."/>
        </authorList>
    </citation>
    <scope>NUCLEOTIDE SEQUENCE [LARGE SCALE GENOMIC DNA]</scope>
    <source>
        <strain evidence="1 2">NL-1719</strain>
    </source>
</reference>
<sequence length="396" mass="44208">MSESLPPSALFSHSLAKASQAYNLPTIDDETQGLIRSSLNDLKTLQNRILGLSLFSPNESLEDISTRNLVFLSVPYVAGELQNRLKATERPRRLLVLDQSRKLYQAFVSTLGQYNIVPADERELHEKSPTSIVAPGKRRELKIKQYQKEKELRTKIEVVQKRRGQKPDDSGSSDYDLISSLLPSTQSTTSSAEVEDDEEDSRTDEILREATVLLLRMLYGQAQGHLESLRQEEELLKLAPPAPEDLPVPEDSRTREQQTQEDMWRLDPPIASGGPDGKGPLMDSSGKPLRPFTILSSEAAARSRLQAQVFRPDHNLPTMTIDEYLDIEKQRGNILTGGGPASQNAPTSKEQLAIEAEMEGTTKGEEKSEQKRQQEEKWAQYTDANARGAGNTMNRG</sequence>
<protein>
    <submittedName>
        <fullName evidence="1">Uncharacterized protein</fullName>
    </submittedName>
</protein>
<keyword evidence="2" id="KW-1185">Reference proteome</keyword>
<dbReference type="EMBL" id="ML208260">
    <property type="protein sequence ID" value="TFK76248.1"/>
    <property type="molecule type" value="Genomic_DNA"/>
</dbReference>
<proteinExistence type="predicted"/>
<gene>
    <name evidence="1" type="ORF">BDN72DRAFT_830796</name>
</gene>
<evidence type="ECO:0000313" key="2">
    <source>
        <dbReference type="Proteomes" id="UP000308600"/>
    </source>
</evidence>